<evidence type="ECO:0008006" key="4">
    <source>
        <dbReference type="Google" id="ProtNLM"/>
    </source>
</evidence>
<feature type="transmembrane region" description="Helical" evidence="1">
    <location>
        <begin position="166"/>
        <end position="188"/>
    </location>
</feature>
<keyword evidence="1" id="KW-0472">Membrane</keyword>
<evidence type="ECO:0000313" key="3">
    <source>
        <dbReference type="Proteomes" id="UP001596287"/>
    </source>
</evidence>
<feature type="transmembrane region" description="Helical" evidence="1">
    <location>
        <begin position="125"/>
        <end position="146"/>
    </location>
</feature>
<keyword evidence="1" id="KW-0812">Transmembrane</keyword>
<dbReference type="RefSeq" id="WP_379790983.1">
    <property type="nucleotide sequence ID" value="NZ_JBHSQB010000005.1"/>
</dbReference>
<keyword evidence="3" id="KW-1185">Reference proteome</keyword>
<accession>A0ABW1PKH6</accession>
<comment type="caution">
    <text evidence="2">The sequence shown here is derived from an EMBL/GenBank/DDBJ whole genome shotgun (WGS) entry which is preliminary data.</text>
</comment>
<sequence length="211" mass="24789">MEELDLLKKDWKKNENSFRQVSENEIYKMIHENSSSVVKWIMIIGIIEFLFWIGINLISNSDDYFKNLEAGNILLYMKIFGYVNSAIIIFFIYQFYKNYVVISTTDSTRTLMKNILKTRKAVNTYVWYNLIVVFLSFITGILLAYFCNPEIAPMRDKIEHGGTAMALGFIGGSLFILAILITLVWLFYKLLYGFLMKKLQRNYQELKKIDL</sequence>
<feature type="transmembrane region" description="Helical" evidence="1">
    <location>
        <begin position="37"/>
        <end position="55"/>
    </location>
</feature>
<reference evidence="3" key="1">
    <citation type="journal article" date="2019" name="Int. J. Syst. Evol. Microbiol.">
        <title>The Global Catalogue of Microorganisms (GCM) 10K type strain sequencing project: providing services to taxonomists for standard genome sequencing and annotation.</title>
        <authorList>
            <consortium name="The Broad Institute Genomics Platform"/>
            <consortium name="The Broad Institute Genome Sequencing Center for Infectious Disease"/>
            <person name="Wu L."/>
            <person name="Ma J."/>
        </authorList>
    </citation>
    <scope>NUCLEOTIDE SEQUENCE [LARGE SCALE GENOMIC DNA]</scope>
    <source>
        <strain evidence="3">CCUG 49679</strain>
    </source>
</reference>
<feature type="transmembrane region" description="Helical" evidence="1">
    <location>
        <begin position="75"/>
        <end position="96"/>
    </location>
</feature>
<keyword evidence="1" id="KW-1133">Transmembrane helix</keyword>
<protein>
    <recommendedName>
        <fullName evidence="4">DUF898 family protein</fullName>
    </recommendedName>
</protein>
<proteinExistence type="predicted"/>
<evidence type="ECO:0000256" key="1">
    <source>
        <dbReference type="SAM" id="Phobius"/>
    </source>
</evidence>
<evidence type="ECO:0000313" key="2">
    <source>
        <dbReference type="EMBL" id="MFC6096111.1"/>
    </source>
</evidence>
<dbReference type="EMBL" id="JBHSQB010000005">
    <property type="protein sequence ID" value="MFC6096111.1"/>
    <property type="molecule type" value="Genomic_DNA"/>
</dbReference>
<organism evidence="2 3">
    <name type="scientific">Flavobacterium qiangtangense</name>
    <dbReference type="NCBI Taxonomy" id="1442595"/>
    <lineage>
        <taxon>Bacteria</taxon>
        <taxon>Pseudomonadati</taxon>
        <taxon>Bacteroidota</taxon>
        <taxon>Flavobacteriia</taxon>
        <taxon>Flavobacteriales</taxon>
        <taxon>Flavobacteriaceae</taxon>
        <taxon>Flavobacterium</taxon>
    </lineage>
</organism>
<name>A0ABW1PKH6_9FLAO</name>
<dbReference type="Proteomes" id="UP001596287">
    <property type="component" value="Unassembled WGS sequence"/>
</dbReference>
<gene>
    <name evidence="2" type="ORF">ACFPVY_05590</name>
</gene>